<dbReference type="GO" id="GO:0008234">
    <property type="term" value="F:cysteine-type peptidase activity"/>
    <property type="evidence" value="ECO:0007669"/>
    <property type="project" value="UniProtKB-KW"/>
</dbReference>
<evidence type="ECO:0000313" key="7">
    <source>
        <dbReference type="Proteomes" id="UP001165085"/>
    </source>
</evidence>
<sequence length="238" mass="26872">MNNPQIYASQGDSFVYKSDLRLLQHGNWLNDNLISFYLECLTSKFNVSNLRVIDSAVVSFLVNQLDEEEEDFQSECSSMDIFESGNSNFLIPVNSSYASSETFGEVGAGNHWSLLHIVIMEAQVSWKHYDSSPSLSNSSAASRTLSKFMLCYKTARKISIGNAVGEDIAGNQTDGWRCGWYVLGNCSRILQGQEGGEDGEGLAQVREEMERFLKERRTLTEREIMTKRRLERFEGVSK</sequence>
<protein>
    <recommendedName>
        <fullName evidence="5">Ubiquitin-like protease family profile domain-containing protein</fullName>
    </recommendedName>
</protein>
<dbReference type="PROSITE" id="PS50600">
    <property type="entry name" value="ULP_PROTEASE"/>
    <property type="match status" value="1"/>
</dbReference>
<comment type="similarity">
    <text evidence="1">Belongs to the peptidase C48 family.</text>
</comment>
<dbReference type="SUPFAM" id="SSF54001">
    <property type="entry name" value="Cysteine proteinases"/>
    <property type="match status" value="1"/>
</dbReference>
<evidence type="ECO:0000256" key="2">
    <source>
        <dbReference type="ARBA" id="ARBA00022670"/>
    </source>
</evidence>
<keyword evidence="2" id="KW-0645">Protease</keyword>
<dbReference type="EMBL" id="BRXY01000120">
    <property type="protein sequence ID" value="GMH67908.1"/>
    <property type="molecule type" value="Genomic_DNA"/>
</dbReference>
<dbReference type="GO" id="GO:0019784">
    <property type="term" value="F:deNEDDylase activity"/>
    <property type="evidence" value="ECO:0007669"/>
    <property type="project" value="InterPro"/>
</dbReference>
<dbReference type="PANTHER" id="PTHR46468:SF1">
    <property type="entry name" value="SENTRIN-SPECIFIC PROTEASE 8"/>
    <property type="match status" value="1"/>
</dbReference>
<organism evidence="6 7">
    <name type="scientific">Triparma strigata</name>
    <dbReference type="NCBI Taxonomy" id="1606541"/>
    <lineage>
        <taxon>Eukaryota</taxon>
        <taxon>Sar</taxon>
        <taxon>Stramenopiles</taxon>
        <taxon>Ochrophyta</taxon>
        <taxon>Bolidophyceae</taxon>
        <taxon>Parmales</taxon>
        <taxon>Triparmaceae</taxon>
        <taxon>Triparma</taxon>
    </lineage>
</organism>
<dbReference type="InterPro" id="IPR003653">
    <property type="entry name" value="Peptidase_C48_C"/>
</dbReference>
<keyword evidence="4" id="KW-0788">Thiol protease</keyword>
<evidence type="ECO:0000256" key="3">
    <source>
        <dbReference type="ARBA" id="ARBA00022801"/>
    </source>
</evidence>
<dbReference type="GO" id="GO:0006508">
    <property type="term" value="P:proteolysis"/>
    <property type="evidence" value="ECO:0007669"/>
    <property type="project" value="UniProtKB-KW"/>
</dbReference>
<dbReference type="PANTHER" id="PTHR46468">
    <property type="entry name" value="SENTRIN-SPECIFIC PROTEASE 8"/>
    <property type="match status" value="1"/>
</dbReference>
<evidence type="ECO:0000313" key="6">
    <source>
        <dbReference type="EMBL" id="GMH67908.1"/>
    </source>
</evidence>
<evidence type="ECO:0000256" key="1">
    <source>
        <dbReference type="ARBA" id="ARBA00005234"/>
    </source>
</evidence>
<name>A0A9W7E714_9STRA</name>
<reference evidence="7" key="1">
    <citation type="journal article" date="2023" name="Commun. Biol.">
        <title>Genome analysis of Parmales, the sister group of diatoms, reveals the evolutionary specialization of diatoms from phago-mixotrophs to photoautotrophs.</title>
        <authorList>
            <person name="Ban H."/>
            <person name="Sato S."/>
            <person name="Yoshikawa S."/>
            <person name="Yamada K."/>
            <person name="Nakamura Y."/>
            <person name="Ichinomiya M."/>
            <person name="Sato N."/>
            <person name="Blanc-Mathieu R."/>
            <person name="Endo H."/>
            <person name="Kuwata A."/>
            <person name="Ogata H."/>
        </authorList>
    </citation>
    <scope>NUCLEOTIDE SEQUENCE [LARGE SCALE GENOMIC DNA]</scope>
    <source>
        <strain evidence="7">NIES 3701</strain>
    </source>
</reference>
<comment type="caution">
    <text evidence="6">The sequence shown here is derived from an EMBL/GenBank/DDBJ whole genome shotgun (WGS) entry which is preliminary data.</text>
</comment>
<dbReference type="GO" id="GO:0000338">
    <property type="term" value="P:protein deneddylation"/>
    <property type="evidence" value="ECO:0007669"/>
    <property type="project" value="TreeGrafter"/>
</dbReference>
<dbReference type="InterPro" id="IPR044613">
    <property type="entry name" value="Nep1/2-like"/>
</dbReference>
<dbReference type="Proteomes" id="UP001165085">
    <property type="component" value="Unassembled WGS sequence"/>
</dbReference>
<accession>A0A9W7E714</accession>
<gene>
    <name evidence="6" type="ORF">TrST_g13537</name>
</gene>
<dbReference type="Gene3D" id="3.40.395.10">
    <property type="entry name" value="Adenoviral Proteinase, Chain A"/>
    <property type="match status" value="1"/>
</dbReference>
<dbReference type="AlphaFoldDB" id="A0A9W7E714"/>
<proteinExistence type="inferred from homology"/>
<keyword evidence="7" id="KW-1185">Reference proteome</keyword>
<evidence type="ECO:0000259" key="5">
    <source>
        <dbReference type="PROSITE" id="PS50600"/>
    </source>
</evidence>
<feature type="domain" description="Ubiquitin-like protease family profile" evidence="5">
    <location>
        <begin position="13"/>
        <end position="189"/>
    </location>
</feature>
<keyword evidence="3" id="KW-0378">Hydrolase</keyword>
<dbReference type="OrthoDB" id="5065855at2759"/>
<evidence type="ECO:0000256" key="4">
    <source>
        <dbReference type="ARBA" id="ARBA00022807"/>
    </source>
</evidence>
<dbReference type="InterPro" id="IPR038765">
    <property type="entry name" value="Papain-like_cys_pep_sf"/>
</dbReference>